<reference evidence="1" key="2">
    <citation type="journal article" date="2015" name="Fish Shellfish Immunol.">
        <title>Early steps in the European eel (Anguilla anguilla)-Vibrio vulnificus interaction in the gills: Role of the RtxA13 toxin.</title>
        <authorList>
            <person name="Callol A."/>
            <person name="Pajuelo D."/>
            <person name="Ebbesson L."/>
            <person name="Teles M."/>
            <person name="MacKenzie S."/>
            <person name="Amaro C."/>
        </authorList>
    </citation>
    <scope>NUCLEOTIDE SEQUENCE</scope>
</reference>
<reference evidence="1" key="1">
    <citation type="submission" date="2014-11" db="EMBL/GenBank/DDBJ databases">
        <authorList>
            <person name="Amaro Gonzalez C."/>
        </authorList>
    </citation>
    <scope>NUCLEOTIDE SEQUENCE</scope>
</reference>
<evidence type="ECO:0000313" key="1">
    <source>
        <dbReference type="EMBL" id="JAH55789.1"/>
    </source>
</evidence>
<protein>
    <submittedName>
        <fullName evidence="1">Uncharacterized protein</fullName>
    </submittedName>
</protein>
<dbReference type="AlphaFoldDB" id="A0A0E9TQ08"/>
<name>A0A0E9TQ08_ANGAN</name>
<dbReference type="EMBL" id="GBXM01052788">
    <property type="protein sequence ID" value="JAH55789.1"/>
    <property type="molecule type" value="Transcribed_RNA"/>
</dbReference>
<sequence length="38" mass="4190">MDHAPACRQPSDIVQISFCLPLMRSMICMVIKSLLAGL</sequence>
<organism evidence="1">
    <name type="scientific">Anguilla anguilla</name>
    <name type="common">European freshwater eel</name>
    <name type="synonym">Muraena anguilla</name>
    <dbReference type="NCBI Taxonomy" id="7936"/>
    <lineage>
        <taxon>Eukaryota</taxon>
        <taxon>Metazoa</taxon>
        <taxon>Chordata</taxon>
        <taxon>Craniata</taxon>
        <taxon>Vertebrata</taxon>
        <taxon>Euteleostomi</taxon>
        <taxon>Actinopterygii</taxon>
        <taxon>Neopterygii</taxon>
        <taxon>Teleostei</taxon>
        <taxon>Anguilliformes</taxon>
        <taxon>Anguillidae</taxon>
        <taxon>Anguilla</taxon>
    </lineage>
</organism>
<accession>A0A0E9TQ08</accession>
<proteinExistence type="predicted"/>